<keyword evidence="4" id="KW-1185">Reference proteome</keyword>
<name>A0A8K0GBN9_IGNLU</name>
<proteinExistence type="predicted"/>
<comment type="caution">
    <text evidence="3">The sequence shown here is derived from an EMBL/GenBank/DDBJ whole genome shotgun (WGS) entry which is preliminary data.</text>
</comment>
<evidence type="ECO:0000256" key="1">
    <source>
        <dbReference type="SAM" id="MobiDB-lite"/>
    </source>
</evidence>
<gene>
    <name evidence="3" type="ORF">ILUMI_07374</name>
</gene>
<feature type="compositionally biased region" description="Basic residues" evidence="1">
    <location>
        <begin position="207"/>
        <end position="220"/>
    </location>
</feature>
<accession>A0A8K0GBN9</accession>
<feature type="domain" description="DDE-1" evidence="2">
    <location>
        <begin position="3"/>
        <end position="136"/>
    </location>
</feature>
<protein>
    <recommendedName>
        <fullName evidence="2">DDE-1 domain-containing protein</fullName>
    </recommendedName>
</protein>
<evidence type="ECO:0000313" key="4">
    <source>
        <dbReference type="Proteomes" id="UP000801492"/>
    </source>
</evidence>
<dbReference type="GO" id="GO:0005634">
    <property type="term" value="C:nucleus"/>
    <property type="evidence" value="ECO:0007669"/>
    <property type="project" value="TreeGrafter"/>
</dbReference>
<feature type="region of interest" description="Disordered" evidence="1">
    <location>
        <begin position="171"/>
        <end position="251"/>
    </location>
</feature>
<dbReference type="InterPro" id="IPR050863">
    <property type="entry name" value="CenT-Element_Derived"/>
</dbReference>
<evidence type="ECO:0000259" key="2">
    <source>
        <dbReference type="Pfam" id="PF03184"/>
    </source>
</evidence>
<dbReference type="PANTHER" id="PTHR19303">
    <property type="entry name" value="TRANSPOSON"/>
    <property type="match status" value="1"/>
</dbReference>
<feature type="compositionally biased region" description="Basic and acidic residues" evidence="1">
    <location>
        <begin position="189"/>
        <end position="201"/>
    </location>
</feature>
<dbReference type="AlphaFoldDB" id="A0A8K0GBN9"/>
<evidence type="ECO:0000313" key="3">
    <source>
        <dbReference type="EMBL" id="KAF2898800.1"/>
    </source>
</evidence>
<dbReference type="Pfam" id="PF03184">
    <property type="entry name" value="DDE_1"/>
    <property type="match status" value="1"/>
</dbReference>
<dbReference type="EMBL" id="VTPC01003247">
    <property type="protein sequence ID" value="KAF2898800.1"/>
    <property type="molecule type" value="Genomic_DNA"/>
</dbReference>
<dbReference type="OrthoDB" id="5977959at2759"/>
<dbReference type="Proteomes" id="UP000801492">
    <property type="component" value="Unassembled WGS sequence"/>
</dbReference>
<reference evidence="3" key="1">
    <citation type="submission" date="2019-08" db="EMBL/GenBank/DDBJ databases">
        <title>The genome of the North American firefly Photinus pyralis.</title>
        <authorList>
            <consortium name="Photinus pyralis genome working group"/>
            <person name="Fallon T.R."/>
            <person name="Sander Lower S.E."/>
            <person name="Weng J.-K."/>
        </authorList>
    </citation>
    <scope>NUCLEOTIDE SEQUENCE</scope>
    <source>
        <strain evidence="3">TRF0915ILg1</strain>
        <tissue evidence="3">Whole body</tissue>
    </source>
</reference>
<sequence length="318" mass="35197">MTACVSAASTFVTPAIIFPRVHYKEHMINNAPPGIIGMATSSGWFNAELFVKYFEHLISIVKPSPGHEVLLVMDNHESHLSLEAINLAKENGIIILTFPLHTNHKLQPLDRTVFGSFKSYYKKTCKDWMLSHPRKPISIYDVAQLGYWHLVIQVFGNHEFLPVEMTNRPLGQNIGDESGSETPSTSVALKREVSVTPEHIRPFPKAPPRKSSGRGGKPRRCLIVTDIPEKQRIGEEKKDEPSEDNSSSEGATEGVTATFDLFDSSSGPDLTLSPQTFTNSAEAFINDNSNSLGVPAENDAERGFLGFVPNYEIDLVFT</sequence>
<dbReference type="InterPro" id="IPR004875">
    <property type="entry name" value="DDE_SF_endonuclease_dom"/>
</dbReference>
<organism evidence="3 4">
    <name type="scientific">Ignelater luminosus</name>
    <name type="common">Cucubano</name>
    <name type="synonym">Pyrophorus luminosus</name>
    <dbReference type="NCBI Taxonomy" id="2038154"/>
    <lineage>
        <taxon>Eukaryota</taxon>
        <taxon>Metazoa</taxon>
        <taxon>Ecdysozoa</taxon>
        <taxon>Arthropoda</taxon>
        <taxon>Hexapoda</taxon>
        <taxon>Insecta</taxon>
        <taxon>Pterygota</taxon>
        <taxon>Neoptera</taxon>
        <taxon>Endopterygota</taxon>
        <taxon>Coleoptera</taxon>
        <taxon>Polyphaga</taxon>
        <taxon>Elateriformia</taxon>
        <taxon>Elateroidea</taxon>
        <taxon>Elateridae</taxon>
        <taxon>Agrypninae</taxon>
        <taxon>Pyrophorini</taxon>
        <taxon>Ignelater</taxon>
    </lineage>
</organism>
<feature type="compositionally biased region" description="Basic and acidic residues" evidence="1">
    <location>
        <begin position="227"/>
        <end position="240"/>
    </location>
</feature>
<dbReference type="GO" id="GO:0003677">
    <property type="term" value="F:DNA binding"/>
    <property type="evidence" value="ECO:0007669"/>
    <property type="project" value="TreeGrafter"/>
</dbReference>
<dbReference type="PANTHER" id="PTHR19303:SF71">
    <property type="entry name" value="ZINC FINGER PHD-TYPE DOMAIN-CONTAINING PROTEIN"/>
    <property type="match status" value="1"/>
</dbReference>